<evidence type="ECO:0000313" key="2">
    <source>
        <dbReference type="EMBL" id="QHQ61067.1"/>
    </source>
</evidence>
<accession>A0A6P1TLA3</accession>
<gene>
    <name evidence="2" type="ORF">Ana3638_10040</name>
</gene>
<keyword evidence="3" id="KW-1185">Reference proteome</keyword>
<dbReference type="KEGG" id="anr:Ana3638_10040"/>
<feature type="domain" description="DUF6431" evidence="1">
    <location>
        <begin position="13"/>
        <end position="95"/>
    </location>
</feature>
<name>A0A6P1TLA3_9FIRM</name>
<organism evidence="2 3">
    <name type="scientific">Anaerocolumna sedimenticola</name>
    <dbReference type="NCBI Taxonomy" id="2696063"/>
    <lineage>
        <taxon>Bacteria</taxon>
        <taxon>Bacillati</taxon>
        <taxon>Bacillota</taxon>
        <taxon>Clostridia</taxon>
        <taxon>Lachnospirales</taxon>
        <taxon>Lachnospiraceae</taxon>
        <taxon>Anaerocolumna</taxon>
    </lineage>
</organism>
<dbReference type="Proteomes" id="UP000464314">
    <property type="component" value="Chromosome"/>
</dbReference>
<dbReference type="RefSeq" id="WP_161837894.1">
    <property type="nucleotide sequence ID" value="NZ_CP048000.1"/>
</dbReference>
<dbReference type="Pfam" id="PF20020">
    <property type="entry name" value="DUF6431"/>
    <property type="match status" value="1"/>
</dbReference>
<dbReference type="EMBL" id="CP048000">
    <property type="protein sequence ID" value="QHQ61067.1"/>
    <property type="molecule type" value="Genomic_DNA"/>
</dbReference>
<reference evidence="2 3" key="1">
    <citation type="submission" date="2020-01" db="EMBL/GenBank/DDBJ databases">
        <title>Genome analysis of Anaerocolumna sp. CBA3638.</title>
        <authorList>
            <person name="Kim J."/>
            <person name="Roh S.W."/>
        </authorList>
    </citation>
    <scope>NUCLEOTIDE SEQUENCE [LARGE SCALE GENOMIC DNA]</scope>
    <source>
        <strain evidence="2 3">CBA3638</strain>
    </source>
</reference>
<evidence type="ECO:0000259" key="1">
    <source>
        <dbReference type="Pfam" id="PF20020"/>
    </source>
</evidence>
<dbReference type="AlphaFoldDB" id="A0A6P1TLA3"/>
<protein>
    <recommendedName>
        <fullName evidence="1">DUF6431 domain-containing protein</fullName>
    </recommendedName>
</protein>
<sequence>MIFYVRSRETIPCPDCEAKLTVIGSRKRGLIEYSGEKKVLIIRRLRCPGCGKIHHELPDIIVPYKRYSSETVELIISPSKEQKDDYPCELSTAKRLKIWFFLLRNYFKNTLLSLTFLYDYEEALSKEIQCLLFRLNNSSGFNGWLKKLVRYLVNSGRWLHTRSA</sequence>
<proteinExistence type="predicted"/>
<dbReference type="InterPro" id="IPR045536">
    <property type="entry name" value="DUF6431"/>
</dbReference>
<evidence type="ECO:0000313" key="3">
    <source>
        <dbReference type="Proteomes" id="UP000464314"/>
    </source>
</evidence>